<gene>
    <name evidence="1" type="ORF">C4D60_Mb09t17240</name>
</gene>
<reference evidence="1 2" key="1">
    <citation type="journal article" date="2019" name="Nat. Plants">
        <title>Genome sequencing of Musa balbisiana reveals subgenome evolution and function divergence in polyploid bananas.</title>
        <authorList>
            <person name="Yao X."/>
        </authorList>
    </citation>
    <scope>NUCLEOTIDE SEQUENCE [LARGE SCALE GENOMIC DNA]</scope>
    <source>
        <strain evidence="2">cv. DH-PKW</strain>
        <tissue evidence="1">Leaves</tissue>
    </source>
</reference>
<name>A0A4S8IH40_MUSBA</name>
<evidence type="ECO:0000313" key="2">
    <source>
        <dbReference type="Proteomes" id="UP000317650"/>
    </source>
</evidence>
<dbReference type="Pfam" id="PF08132">
    <property type="entry name" value="AdoMetDC_leader"/>
    <property type="match status" value="1"/>
</dbReference>
<organism evidence="1 2">
    <name type="scientific">Musa balbisiana</name>
    <name type="common">Banana</name>
    <dbReference type="NCBI Taxonomy" id="52838"/>
    <lineage>
        <taxon>Eukaryota</taxon>
        <taxon>Viridiplantae</taxon>
        <taxon>Streptophyta</taxon>
        <taxon>Embryophyta</taxon>
        <taxon>Tracheophyta</taxon>
        <taxon>Spermatophyta</taxon>
        <taxon>Magnoliopsida</taxon>
        <taxon>Liliopsida</taxon>
        <taxon>Zingiberales</taxon>
        <taxon>Musaceae</taxon>
        <taxon>Musa</taxon>
    </lineage>
</organism>
<proteinExistence type="predicted"/>
<dbReference type="AlphaFoldDB" id="A0A4S8IH40"/>
<dbReference type="PANTHER" id="PTHR35727:SF7">
    <property type="entry name" value="S-ADENOSYLMETHIONINE DECARBOXYLASE PROENZYME"/>
    <property type="match status" value="1"/>
</dbReference>
<dbReference type="EMBL" id="PYDT01000010">
    <property type="protein sequence ID" value="THU47595.1"/>
    <property type="molecule type" value="Genomic_DNA"/>
</dbReference>
<accession>A0A4S8IH40</accession>
<evidence type="ECO:0000313" key="1">
    <source>
        <dbReference type="EMBL" id="THU47595.1"/>
    </source>
</evidence>
<dbReference type="Proteomes" id="UP000317650">
    <property type="component" value="Chromosome 9"/>
</dbReference>
<protein>
    <submittedName>
        <fullName evidence="1">Uncharacterized protein</fullName>
    </submittedName>
</protein>
<comment type="caution">
    <text evidence="1">The sequence shown here is derived from an EMBL/GenBank/DDBJ whole genome shotgun (WGS) entry which is preliminary data.</text>
</comment>
<keyword evidence="2" id="KW-1185">Reference proteome</keyword>
<dbReference type="PANTHER" id="PTHR35727">
    <property type="entry name" value="BNAA05G33520D PROTEIN"/>
    <property type="match status" value="1"/>
</dbReference>
<dbReference type="InterPro" id="IPR012511">
    <property type="entry name" value="AdoMetDC_leader"/>
</dbReference>
<sequence>MKSLTTHASHLSFAARLDVLMDAKRGDRSGSNYSNYESAPVYNVEEIRPHGGIKRFRSAGYSNCARKPS</sequence>